<dbReference type="Gene3D" id="1.20.1050.60">
    <property type="entry name" value="alpha-1,2-mannosidase"/>
    <property type="match status" value="1"/>
</dbReference>
<feature type="domain" description="Glycosyl hydrolase family 92 N-terminal" evidence="3">
    <location>
        <begin position="62"/>
        <end position="291"/>
    </location>
</feature>
<dbReference type="GO" id="GO:0000224">
    <property type="term" value="F:peptide-N4-(N-acetyl-beta-glucosaminyl)asparagine amidase activity"/>
    <property type="evidence" value="ECO:0007669"/>
    <property type="project" value="TreeGrafter"/>
</dbReference>
<dbReference type="GO" id="GO:0005975">
    <property type="term" value="P:carbohydrate metabolic process"/>
    <property type="evidence" value="ECO:0007669"/>
    <property type="project" value="InterPro"/>
</dbReference>
<dbReference type="GO" id="GO:0005829">
    <property type="term" value="C:cytosol"/>
    <property type="evidence" value="ECO:0007669"/>
    <property type="project" value="TreeGrafter"/>
</dbReference>
<proteinExistence type="predicted"/>
<keyword evidence="1" id="KW-0732">Signal</keyword>
<evidence type="ECO:0000259" key="3">
    <source>
        <dbReference type="Pfam" id="PF17678"/>
    </source>
</evidence>
<keyword evidence="4" id="KW-0378">Hydrolase</keyword>
<dbReference type="RefSeq" id="WP_353650371.1">
    <property type="nucleotide sequence ID" value="NZ_CP159218.1"/>
</dbReference>
<gene>
    <name evidence="4" type="ORF">ABLG96_05440</name>
</gene>
<dbReference type="GO" id="GO:0030246">
    <property type="term" value="F:carbohydrate binding"/>
    <property type="evidence" value="ECO:0007669"/>
    <property type="project" value="InterPro"/>
</dbReference>
<dbReference type="InterPro" id="IPR050883">
    <property type="entry name" value="PNGase"/>
</dbReference>
<feature type="domain" description="Glycosyl hydrolase family 92" evidence="2">
    <location>
        <begin position="298"/>
        <end position="785"/>
    </location>
</feature>
<dbReference type="NCBIfam" id="TIGR01180">
    <property type="entry name" value="aman2_put"/>
    <property type="match status" value="1"/>
</dbReference>
<dbReference type="InterPro" id="IPR008928">
    <property type="entry name" value="6-hairpin_glycosidase_sf"/>
</dbReference>
<dbReference type="Gene3D" id="1.20.1610.10">
    <property type="entry name" value="alpha-1,2-mannosidases domains"/>
    <property type="match status" value="1"/>
</dbReference>
<sequence>MAVHRSRADRSLTHPRRMASTLSIAMLVVGTAIAVPTAAAAAAPGTAAAAPAVAARSSVGAVNPFIGTQDEGNTFPGAAVPFGMVQLSPDTGHNTGYDYTQSKIRGFSMTHLSGVGCGLAGVVPVLPATSIPTNTDYAAYAAGFDHASEDASPGAYDVTLQTTGGGDVRAELGATEHTGVQQYTFPATGTAAVLINAGQSLSTVSASSVAIVDDRTVRTSSTVRGFCRDTEPFTVFSTTRFDRPFSRSASGTWTGNTVTAGSTEADTGRTGAVLVFDPSTDRTVQAQTAISYVDAAGADANLAAEATTLDAARSAAGDLWAERLGTIDITGGSAEQRTTFYSSLYRSFLAPTVGSDVDGRYRGWGTGADQLHGVEPGRKYYQNFSLWDTYRTQEQLLALLAPKEAGDQAVSLLLQAEQGGWAPRWSYGPVETNIMTGDPVTPFLVTAWSQGLLAGHEERTYAVLKQNADGVPPADSPYNGRAGNESYLADGFVPYAEGATGKEGDFDLQHGGSATLEYALADGTLSTMARALGHGADADRYATRAANASTLWDRDTKTFRARTPGGAFDPQDDPAYAPGFHEGTTLQYTWLHQQNFPQLVQLLGGKGLTQQRLDEFFAYDALLTDRDDTVHNVWVTGSYDYYGRTTYNPNNEPDLHAPYAYLWAGQPWKTSDVVRAALTLFTDGPTGVTGNDDLGTMSAWHVLSSIGLYPAVPGTDQWALTTPAFERVAVHPGGAPDRIVTLTAPGVSDASHYIQSVNVDGLALDRGYLSGTELAAADSIAFSLGSTPSAWATGPDAAPAPLTTAVPVDRLTASGAAAATTIAAGRSAPVALTVVAQTGTPVTPVIGLDGALPAGLRVELPTAAAISGDRLPTQLTPDVTVRVDAGTAPGPYSIPLRVTAGSLSRTTQLQIVVPTEPFLAAGLTQRAIGTRGGADADFDGDTAYYLADALATSGVAQGIPQLVPGSADLRFVLAPPGSAADNLVATGRPIDVSHGLAGSSRIAIVGAAANGPITTTMTLTYADGTSTRQDVTLPDWCGGTPPAGITTVSSMPVRGRGTDVQSVGCGLFASAPIPVKSGITLRSITFGANPKFHVFAIAADGEPQAPTPTVTPVVVGTPAVGRTVAVDPPVWEVSSSTTVATSYQWNVDGQAVAGATGRLLPLRPADLGKSLTVTVTGTAAGWAPAVVTSAPVIVTPGTFTATRPTRISGAPTVGEQVSAVAPSWSVAGVSVEYTWVTGSRQLGSGPTLRIPPGAVGQKLVLITTARLAGYTPVVLRTAPVIIRAGVLFLAAAPRITGTARVGARLTAVAAQFQVPVRSTYRWLAGGTPIVGATASTLIVPRNAVGRRITVQVTATAAGYQQRTTTTGPTAVVPAP</sequence>
<organism evidence="4">
    <name type="scientific">Nakamurella sp. A5-74</name>
    <dbReference type="NCBI Taxonomy" id="3158264"/>
    <lineage>
        <taxon>Bacteria</taxon>
        <taxon>Bacillati</taxon>
        <taxon>Actinomycetota</taxon>
        <taxon>Actinomycetes</taxon>
        <taxon>Nakamurellales</taxon>
        <taxon>Nakamurellaceae</taxon>
        <taxon>Nakamurella</taxon>
    </lineage>
</organism>
<dbReference type="InterPro" id="IPR041371">
    <property type="entry name" value="GH92_N"/>
</dbReference>
<dbReference type="EMBL" id="CP159218">
    <property type="protein sequence ID" value="XCG64759.1"/>
    <property type="molecule type" value="Genomic_DNA"/>
</dbReference>
<evidence type="ECO:0000313" key="4">
    <source>
        <dbReference type="EMBL" id="XCG64759.1"/>
    </source>
</evidence>
<dbReference type="EC" id="3.2.1.-" evidence="4"/>
<reference evidence="4" key="1">
    <citation type="submission" date="2024-05" db="EMBL/GenBank/DDBJ databases">
        <authorList>
            <person name="Cai S.Y."/>
            <person name="Jin L.M."/>
            <person name="Li H.R."/>
        </authorList>
    </citation>
    <scope>NUCLEOTIDE SEQUENCE</scope>
    <source>
        <strain evidence="4">A5-74</strain>
    </source>
</reference>
<dbReference type="InterPro" id="IPR012939">
    <property type="entry name" value="Glyco_hydro_92"/>
</dbReference>
<evidence type="ECO:0000259" key="2">
    <source>
        <dbReference type="Pfam" id="PF07971"/>
    </source>
</evidence>
<dbReference type="GO" id="GO:0006516">
    <property type="term" value="P:glycoprotein catabolic process"/>
    <property type="evidence" value="ECO:0007669"/>
    <property type="project" value="TreeGrafter"/>
</dbReference>
<dbReference type="Gene3D" id="2.70.98.10">
    <property type="match status" value="1"/>
</dbReference>
<accession>A0AAU8DTP9</accession>
<name>A0AAU8DTP9_9ACTN</name>
<dbReference type="GO" id="GO:0016798">
    <property type="term" value="F:hydrolase activity, acting on glycosyl bonds"/>
    <property type="evidence" value="ECO:0007669"/>
    <property type="project" value="UniProtKB-KW"/>
</dbReference>
<keyword evidence="4" id="KW-0326">Glycosidase</keyword>
<feature type="signal peptide" evidence="1">
    <location>
        <begin position="1"/>
        <end position="34"/>
    </location>
</feature>
<dbReference type="Gene3D" id="3.30.2080.10">
    <property type="entry name" value="GH92 mannosidase domain"/>
    <property type="match status" value="1"/>
</dbReference>
<dbReference type="Gene3D" id="2.60.40.2700">
    <property type="match status" value="2"/>
</dbReference>
<feature type="chain" id="PRO_5043941657" evidence="1">
    <location>
        <begin position="35"/>
        <end position="1375"/>
    </location>
</feature>
<dbReference type="InterPro" id="IPR014718">
    <property type="entry name" value="GH-type_carb-bd"/>
</dbReference>
<dbReference type="Pfam" id="PF07971">
    <property type="entry name" value="Glyco_hydro_92"/>
    <property type="match status" value="1"/>
</dbReference>
<dbReference type="PANTHER" id="PTHR12143:SF39">
    <property type="entry name" value="SECRETED PROTEIN"/>
    <property type="match status" value="1"/>
</dbReference>
<protein>
    <submittedName>
        <fullName evidence="4">GH92 family glycosyl hydrolase</fullName>
        <ecNumber evidence="4">3.2.1.-</ecNumber>
    </submittedName>
</protein>
<dbReference type="SUPFAM" id="SSF48208">
    <property type="entry name" value="Six-hairpin glycosidases"/>
    <property type="match status" value="1"/>
</dbReference>
<dbReference type="Pfam" id="PF17678">
    <property type="entry name" value="Glyco_hydro_92N"/>
    <property type="match status" value="1"/>
</dbReference>
<dbReference type="InterPro" id="IPR005887">
    <property type="entry name" value="GH92_a_mannosidase_put"/>
</dbReference>
<evidence type="ECO:0000256" key="1">
    <source>
        <dbReference type="SAM" id="SignalP"/>
    </source>
</evidence>
<dbReference type="PANTHER" id="PTHR12143">
    <property type="entry name" value="PEPTIDE N-GLYCANASE PNGASE -RELATED"/>
    <property type="match status" value="1"/>
</dbReference>